<comment type="similarity">
    <text evidence="3 10">Belongs to the damage-control phosphatase family. Sugar phosphate phosphatase III subfamily.</text>
</comment>
<dbReference type="GO" id="GO:0006974">
    <property type="term" value="P:DNA damage response"/>
    <property type="evidence" value="ECO:0000318"/>
    <property type="project" value="GO_Central"/>
</dbReference>
<dbReference type="InterPro" id="IPR002791">
    <property type="entry name" value="ARMT1-like_metal-bd"/>
</dbReference>
<dbReference type="eggNOG" id="KOG3870">
    <property type="taxonomic scope" value="Eukaryota"/>
</dbReference>
<organism evidence="12 13">
    <name type="scientific">Nematostella vectensis</name>
    <name type="common">Starlet sea anemone</name>
    <dbReference type="NCBI Taxonomy" id="45351"/>
    <lineage>
        <taxon>Eukaryota</taxon>
        <taxon>Metazoa</taxon>
        <taxon>Cnidaria</taxon>
        <taxon>Anthozoa</taxon>
        <taxon>Hexacorallia</taxon>
        <taxon>Actiniaria</taxon>
        <taxon>Edwardsiidae</taxon>
        <taxon>Nematostella</taxon>
    </lineage>
</organism>
<evidence type="ECO:0000256" key="8">
    <source>
        <dbReference type="ARBA" id="ARBA00045980"/>
    </source>
</evidence>
<dbReference type="FunFam" id="3.40.50.10880:FF:000005">
    <property type="entry name" value="DUF89-domain-containing protein"/>
    <property type="match status" value="1"/>
</dbReference>
<evidence type="ECO:0000256" key="6">
    <source>
        <dbReference type="ARBA" id="ARBA00022801"/>
    </source>
</evidence>
<comment type="catalytic activity">
    <reaction evidence="2 10">
        <text>beta-D-fructose 1-phosphate + H2O = D-fructose + phosphate</text>
        <dbReference type="Rhea" id="RHEA:35603"/>
        <dbReference type="ChEBI" id="CHEBI:15377"/>
        <dbReference type="ChEBI" id="CHEBI:37721"/>
        <dbReference type="ChEBI" id="CHEBI:43474"/>
        <dbReference type="ChEBI" id="CHEBI:138881"/>
    </reaction>
</comment>
<dbReference type="Pfam" id="PF01937">
    <property type="entry name" value="ARMT1-like_dom"/>
    <property type="match status" value="1"/>
</dbReference>
<keyword evidence="6 10" id="KW-0378">Hydrolase</keyword>
<dbReference type="PhylomeDB" id="A7RWT7"/>
<keyword evidence="4" id="KW-0533">Nickel</keyword>
<proteinExistence type="inferred from homology"/>
<dbReference type="GO" id="GO:0097023">
    <property type="term" value="F:fructose 6-phosphate aldolase activity"/>
    <property type="evidence" value="ECO:0007669"/>
    <property type="project" value="RHEA"/>
</dbReference>
<dbReference type="Gene3D" id="1.20.930.60">
    <property type="match status" value="1"/>
</dbReference>
<dbReference type="Proteomes" id="UP000001593">
    <property type="component" value="Unassembled WGS sequence"/>
</dbReference>
<dbReference type="HOGENOM" id="CLU_030117_2_1_1"/>
<comment type="cofactor">
    <cofactor evidence="10">
        <name>Mn(2+)</name>
        <dbReference type="ChEBI" id="CHEBI:29035"/>
    </cofactor>
    <cofactor evidence="10">
        <name>Ni(2+)</name>
        <dbReference type="ChEBI" id="CHEBI:49786"/>
    </cofactor>
</comment>
<keyword evidence="7 10" id="KW-0464">Manganese</keyword>
<keyword evidence="10" id="KW-0808">Transferase</keyword>
<comment type="catalytic activity">
    <reaction evidence="1 10">
        <text>L-glutamyl-[protein] + S-adenosyl-L-methionine = [protein]-L-glutamate 5-O-methyl ester + S-adenosyl-L-homocysteine</text>
        <dbReference type="Rhea" id="RHEA:24452"/>
        <dbReference type="Rhea" id="RHEA-COMP:10208"/>
        <dbReference type="Rhea" id="RHEA-COMP:10311"/>
        <dbReference type="ChEBI" id="CHEBI:29973"/>
        <dbReference type="ChEBI" id="CHEBI:57856"/>
        <dbReference type="ChEBI" id="CHEBI:59789"/>
        <dbReference type="ChEBI" id="CHEBI:82795"/>
    </reaction>
</comment>
<evidence type="ECO:0000313" key="13">
    <source>
        <dbReference type="Proteomes" id="UP000001593"/>
    </source>
</evidence>
<gene>
    <name evidence="12" type="ORF">NEMVEDRAFT_v1g163606</name>
</gene>
<dbReference type="GO" id="GO:0046872">
    <property type="term" value="F:metal ion binding"/>
    <property type="evidence" value="ECO:0007669"/>
    <property type="project" value="UniProtKB-UniRule"/>
</dbReference>
<evidence type="ECO:0000256" key="7">
    <source>
        <dbReference type="ARBA" id="ARBA00023211"/>
    </source>
</evidence>
<dbReference type="GO" id="GO:0016791">
    <property type="term" value="F:phosphatase activity"/>
    <property type="evidence" value="ECO:0000318"/>
    <property type="project" value="GO_Central"/>
</dbReference>
<protein>
    <recommendedName>
        <fullName evidence="10">Sugar phosphate phosphatase</fullName>
        <ecNumber evidence="10">2.1.1.-</ecNumber>
        <ecNumber evidence="10">3.1.3.-</ecNumber>
    </recommendedName>
</protein>
<comment type="function">
    <text evidence="8 10">Metal-dependent phosphatase that shows phosphatase activity against several substrates, including fructose-1-phosphate and fructose-6-phosphate. Its preference for fructose-1-phosphate, a strong glycating agent that causes DNA damage rather than a canonical yeast metabolite, suggests a damage-control function in hexose phosphate metabolism. Has also been shown to have O-methyltransferase activity that methylates glutamate residues of target proteins to form gamma-glutamyl methyl ester residues. Possibly methylates PCNA, suggesting it is involved in the DNA damage response.</text>
</comment>
<dbReference type="STRING" id="45351.A7RWT7"/>
<dbReference type="SUPFAM" id="SSF111321">
    <property type="entry name" value="AF1104-like"/>
    <property type="match status" value="1"/>
</dbReference>
<dbReference type="GO" id="GO:0103026">
    <property type="term" value="F:fructose-1-phosphatase activity"/>
    <property type="evidence" value="ECO:0007669"/>
    <property type="project" value="RHEA"/>
</dbReference>
<keyword evidence="13" id="KW-1185">Reference proteome</keyword>
<dbReference type="PANTHER" id="PTHR12260">
    <property type="entry name" value="DAMAGE-CONTROL PHOSPHATASE ARMT1"/>
    <property type="match status" value="1"/>
</dbReference>
<evidence type="ECO:0000256" key="1">
    <source>
        <dbReference type="ARBA" id="ARBA00000807"/>
    </source>
</evidence>
<dbReference type="EC" id="2.1.1.-" evidence="10"/>
<reference evidence="12 13" key="1">
    <citation type="journal article" date="2007" name="Science">
        <title>Sea anemone genome reveals ancestral eumetazoan gene repertoire and genomic organization.</title>
        <authorList>
            <person name="Putnam N.H."/>
            <person name="Srivastava M."/>
            <person name="Hellsten U."/>
            <person name="Dirks B."/>
            <person name="Chapman J."/>
            <person name="Salamov A."/>
            <person name="Terry A."/>
            <person name="Shapiro H."/>
            <person name="Lindquist E."/>
            <person name="Kapitonov V.V."/>
            <person name="Jurka J."/>
            <person name="Genikhovich G."/>
            <person name="Grigoriev I.V."/>
            <person name="Lucas S.M."/>
            <person name="Steele R.E."/>
            <person name="Finnerty J.R."/>
            <person name="Technau U."/>
            <person name="Martindale M.Q."/>
            <person name="Rokhsar D.S."/>
        </authorList>
    </citation>
    <scope>NUCLEOTIDE SEQUENCE [LARGE SCALE GENOMIC DNA]</scope>
    <source>
        <strain evidence="13">CH2 X CH6</strain>
    </source>
</reference>
<dbReference type="GO" id="GO:0030643">
    <property type="term" value="P:intracellular phosphate ion homeostasis"/>
    <property type="evidence" value="ECO:0007669"/>
    <property type="project" value="UniProtKB-ARBA"/>
</dbReference>
<dbReference type="OMA" id="IFARQKM"/>
<dbReference type="EC" id="3.1.3.-" evidence="10"/>
<comment type="catalytic activity">
    <reaction evidence="9 10">
        <text>beta-D-fructose 6-phosphate = dihydroxyacetone + D-glyceraldehyde 3-phosphate</text>
        <dbReference type="Rhea" id="RHEA:28002"/>
        <dbReference type="ChEBI" id="CHEBI:16016"/>
        <dbReference type="ChEBI" id="CHEBI:57634"/>
        <dbReference type="ChEBI" id="CHEBI:59776"/>
    </reaction>
</comment>
<evidence type="ECO:0000256" key="4">
    <source>
        <dbReference type="ARBA" id="ARBA00022596"/>
    </source>
</evidence>
<keyword evidence="5 10" id="KW-0479">Metal-binding</keyword>
<dbReference type="AlphaFoldDB" id="A7RWT7"/>
<comment type="domain">
    <text evidence="10">Subfamily III proteins have a conserved RTxK motif about 40-50 residues from the C-terminus; the threonine may be replaced by serine or cysteine.</text>
</comment>
<dbReference type="InterPro" id="IPR039763">
    <property type="entry name" value="ARMT1"/>
</dbReference>
<dbReference type="InParanoid" id="A7RWT7"/>
<evidence type="ECO:0000256" key="2">
    <source>
        <dbReference type="ARBA" id="ARBA00001326"/>
    </source>
</evidence>
<dbReference type="Gene3D" id="3.40.50.10880">
    <property type="entry name" value="Uncharacterised protein PF01937, DUF89, domain 3"/>
    <property type="match status" value="1"/>
</dbReference>
<dbReference type="GO" id="GO:0032259">
    <property type="term" value="P:methylation"/>
    <property type="evidence" value="ECO:0007669"/>
    <property type="project" value="UniProtKB-KW"/>
</dbReference>
<dbReference type="GO" id="GO:0008983">
    <property type="term" value="F:protein-glutamate O-methyltransferase activity"/>
    <property type="evidence" value="ECO:0007669"/>
    <property type="project" value="RHEA"/>
</dbReference>
<feature type="domain" description="Damage-control phosphatase ARMT1-like metal-binding" evidence="11">
    <location>
        <begin position="22"/>
        <end position="411"/>
    </location>
</feature>
<accession>A7RWT7</accession>
<evidence type="ECO:0000259" key="11">
    <source>
        <dbReference type="Pfam" id="PF01937"/>
    </source>
</evidence>
<name>A7RWT7_NEMVE</name>
<evidence type="ECO:0000256" key="5">
    <source>
        <dbReference type="ARBA" id="ARBA00022723"/>
    </source>
</evidence>
<sequence>MFPERPEPSSGKDEGSFAYLSIRDRMPVILTKVIDSIHRRASQFVKDNNLEMSEDAKLVVSKLSKLRYEMKTGKKLTEIEGNAADASLWNSALKSAKSLVENAEPAWFTVPWLTCECFLYRKIYEAFSLSKHHQEFDPFHEQKECAFTTLTQAMASLAHHVVDRIENANQNEEVSLRLHFDTLLQFCLWGNKCDLSISSGEILSGQTDKLASRIHHMKERILVDNSDEVWTQLQDKSNGRVDFIMDNAGFEFFTDLCLAEFLVHTNLASVIYLHVKEIPWFVSDTTPHDVLWTLNQLKNSAEPALSSLGKKWSQRIEDGTFIIRQHQFWSLPNDYSDMKSLASDLYQDLSNSKLVIFKGDLNYRKLVGDRKWKPTVPYREALWGFCPAPLCALRTLKCECIVGLSEGQAERIAANEKDWMINASYAVLQYAQ</sequence>
<dbReference type="InterPro" id="IPR036075">
    <property type="entry name" value="ARMT-1-like_metal-bd_sf"/>
</dbReference>
<keyword evidence="10" id="KW-0489">Methyltransferase</keyword>
<evidence type="ECO:0000256" key="3">
    <source>
        <dbReference type="ARBA" id="ARBA00009519"/>
    </source>
</evidence>
<dbReference type="GO" id="GO:0016462">
    <property type="term" value="F:pyrophosphatase activity"/>
    <property type="evidence" value="ECO:0007669"/>
    <property type="project" value="UniProtKB-ARBA"/>
</dbReference>
<evidence type="ECO:0000256" key="10">
    <source>
        <dbReference type="RuleBase" id="RU367030"/>
    </source>
</evidence>
<dbReference type="FunFam" id="1.20.930.60:FF:000001">
    <property type="entry name" value="protein-glutamate O-methyltransferase isoform X1"/>
    <property type="match status" value="1"/>
</dbReference>
<dbReference type="PANTHER" id="PTHR12260:SF6">
    <property type="entry name" value="DAMAGE-CONTROL PHOSPHATASE ARMT1"/>
    <property type="match status" value="1"/>
</dbReference>
<evidence type="ECO:0000256" key="9">
    <source>
        <dbReference type="ARBA" id="ARBA00048809"/>
    </source>
</evidence>
<dbReference type="EMBL" id="DS469548">
    <property type="protein sequence ID" value="EDO44083.1"/>
    <property type="molecule type" value="Genomic_DNA"/>
</dbReference>
<evidence type="ECO:0000313" key="12">
    <source>
        <dbReference type="EMBL" id="EDO44083.1"/>
    </source>
</evidence>